<comment type="caution">
    <text evidence="1">The sequence shown here is derived from an EMBL/GenBank/DDBJ whole genome shotgun (WGS) entry which is preliminary data.</text>
</comment>
<reference evidence="1" key="1">
    <citation type="submission" date="2019-08" db="EMBL/GenBank/DDBJ databases">
        <authorList>
            <person name="Kucharzyk K."/>
            <person name="Murdoch R.W."/>
            <person name="Higgins S."/>
            <person name="Loffler F."/>
        </authorList>
    </citation>
    <scope>NUCLEOTIDE SEQUENCE</scope>
</reference>
<gene>
    <name evidence="1" type="ORF">SDC9_97684</name>
</gene>
<evidence type="ECO:0000313" key="1">
    <source>
        <dbReference type="EMBL" id="MPM50938.1"/>
    </source>
</evidence>
<protein>
    <submittedName>
        <fullName evidence="1">Uncharacterized protein</fullName>
    </submittedName>
</protein>
<organism evidence="1">
    <name type="scientific">bioreactor metagenome</name>
    <dbReference type="NCBI Taxonomy" id="1076179"/>
    <lineage>
        <taxon>unclassified sequences</taxon>
        <taxon>metagenomes</taxon>
        <taxon>ecological metagenomes</taxon>
    </lineage>
</organism>
<dbReference type="SUPFAM" id="SSF56235">
    <property type="entry name" value="N-terminal nucleophile aminohydrolases (Ntn hydrolases)"/>
    <property type="match status" value="1"/>
</dbReference>
<sequence>MSLGIVIKSPEGIVLAAESRVTLTVNGLNGQPSHMVNFDNATKLFSFKAPHNHIGVVTYGQAAIGQRTAHSFVPEFESTLPNERLTVVEMAQRISDFYMEQWNAVMPPNYIGPEMTFIVAGFNENEPYGRVFSLDLPHRLQPIEQQASIGDFGITWGGQREIVDRLIQGFDIRVISIISQILNLNPQQQQQIDAVLKQSLQLPIPLNVMALQDCINLAKLFIRTTIEAQELTIGVRGCGGPIEVAVIKREEELKYIKHKSVTA</sequence>
<dbReference type="AlphaFoldDB" id="A0A645AE08"/>
<proteinExistence type="predicted"/>
<accession>A0A645AE08</accession>
<dbReference type="Gene3D" id="3.60.20.10">
    <property type="entry name" value="Glutamine Phosphoribosylpyrophosphate, subunit 1, domain 1"/>
    <property type="match status" value="1"/>
</dbReference>
<name>A0A645AE08_9ZZZZ</name>
<dbReference type="InterPro" id="IPR029055">
    <property type="entry name" value="Ntn_hydrolases_N"/>
</dbReference>
<dbReference type="EMBL" id="VSSQ01013189">
    <property type="protein sequence ID" value="MPM50938.1"/>
    <property type="molecule type" value="Genomic_DNA"/>
</dbReference>